<feature type="transmembrane region" description="Helical" evidence="8">
    <location>
        <begin position="124"/>
        <end position="145"/>
    </location>
</feature>
<dbReference type="GO" id="GO:0016973">
    <property type="term" value="P:poly(A)+ mRNA export from nucleus"/>
    <property type="evidence" value="ECO:0007669"/>
    <property type="project" value="InterPro"/>
</dbReference>
<reference evidence="10" key="1">
    <citation type="journal article" date="2016" name="Proc. Natl. Acad. Sci. U.S.A.">
        <title>Comparative genomics of biotechnologically important yeasts.</title>
        <authorList>
            <person name="Riley R."/>
            <person name="Haridas S."/>
            <person name="Wolfe K.H."/>
            <person name="Lopes M.R."/>
            <person name="Hittinger C.T."/>
            <person name="Goeker M."/>
            <person name="Salamov A.A."/>
            <person name="Wisecaver J.H."/>
            <person name="Long T.M."/>
            <person name="Calvey C.H."/>
            <person name="Aerts A.L."/>
            <person name="Barry K.W."/>
            <person name="Choi C."/>
            <person name="Clum A."/>
            <person name="Coughlan A.Y."/>
            <person name="Deshpande S."/>
            <person name="Douglass A.P."/>
            <person name="Hanson S.J."/>
            <person name="Klenk H.-P."/>
            <person name="LaButti K.M."/>
            <person name="Lapidus A."/>
            <person name="Lindquist E.A."/>
            <person name="Lipzen A.M."/>
            <person name="Meier-Kolthoff J.P."/>
            <person name="Ohm R.A."/>
            <person name="Otillar R.P."/>
            <person name="Pangilinan J.L."/>
            <person name="Peng Y."/>
            <person name="Rokas A."/>
            <person name="Rosa C.A."/>
            <person name="Scheuner C."/>
            <person name="Sibirny A.A."/>
            <person name="Slot J.C."/>
            <person name="Stielow J.B."/>
            <person name="Sun H."/>
            <person name="Kurtzman C.P."/>
            <person name="Blackwell M."/>
            <person name="Grigoriev I.V."/>
            <person name="Jeffries T.W."/>
        </authorList>
    </citation>
    <scope>NUCLEOTIDE SEQUENCE [LARGE SCALE GENOMIC DNA]</scope>
    <source>
        <strain evidence="10">NRRL Y-1626</strain>
    </source>
</reference>
<feature type="transmembrane region" description="Helical" evidence="8">
    <location>
        <begin position="310"/>
        <end position="331"/>
    </location>
</feature>
<dbReference type="PANTHER" id="PTHR46154">
    <property type="match status" value="1"/>
</dbReference>
<evidence type="ECO:0000256" key="5">
    <source>
        <dbReference type="ARBA" id="ARBA00022989"/>
    </source>
</evidence>
<dbReference type="GO" id="GO:0015606">
    <property type="term" value="F:spermidine transmembrane transporter activity"/>
    <property type="evidence" value="ECO:0007669"/>
    <property type="project" value="TreeGrafter"/>
</dbReference>
<dbReference type="PROSITE" id="PS50283">
    <property type="entry name" value="NA_SOLUT_SYMP_3"/>
    <property type="match status" value="1"/>
</dbReference>
<name>A0A1B7TIF6_9ASCO</name>
<keyword evidence="3" id="KW-0813">Transport</keyword>
<feature type="transmembrane region" description="Helical" evidence="8">
    <location>
        <begin position="343"/>
        <end position="367"/>
    </location>
</feature>
<dbReference type="InterPro" id="IPR038377">
    <property type="entry name" value="Na/Glc_symporter_sf"/>
</dbReference>
<feature type="transmembrane region" description="Helical" evidence="8">
    <location>
        <begin position="192"/>
        <end position="213"/>
    </location>
</feature>
<evidence type="ECO:0000256" key="3">
    <source>
        <dbReference type="ARBA" id="ARBA00022448"/>
    </source>
</evidence>
<dbReference type="GO" id="GO:0015489">
    <property type="term" value="F:putrescine transmembrane transporter activity"/>
    <property type="evidence" value="ECO:0007669"/>
    <property type="project" value="TreeGrafter"/>
</dbReference>
<accession>A0A1B7TIF6</accession>
<evidence type="ECO:0000256" key="6">
    <source>
        <dbReference type="ARBA" id="ARBA00023136"/>
    </source>
</evidence>
<gene>
    <name evidence="9" type="ORF">HANVADRAFT_665</name>
</gene>
<evidence type="ECO:0000313" key="9">
    <source>
        <dbReference type="EMBL" id="OBA28519.1"/>
    </source>
</evidence>
<keyword evidence="5 8" id="KW-1133">Transmembrane helix</keyword>
<dbReference type="Proteomes" id="UP000092321">
    <property type="component" value="Unassembled WGS sequence"/>
</dbReference>
<keyword evidence="10" id="KW-1185">Reference proteome</keyword>
<dbReference type="OrthoDB" id="6132759at2759"/>
<dbReference type="InterPro" id="IPR012476">
    <property type="entry name" value="GLE1"/>
</dbReference>
<feature type="transmembrane region" description="Helical" evidence="8">
    <location>
        <begin position="152"/>
        <end position="172"/>
    </location>
</feature>
<dbReference type="Gene3D" id="1.20.1730.10">
    <property type="entry name" value="Sodium/glucose cotransporter"/>
    <property type="match status" value="1"/>
</dbReference>
<dbReference type="EMBL" id="LXPE01000003">
    <property type="protein sequence ID" value="OBA28519.1"/>
    <property type="molecule type" value="Genomic_DNA"/>
</dbReference>
<dbReference type="PANTHER" id="PTHR46154:SF4">
    <property type="entry name" value="UREA ACTIVE TRANSPORTER"/>
    <property type="match status" value="1"/>
</dbReference>
<comment type="subcellular location">
    <subcellularLocation>
        <location evidence="1">Membrane</location>
        <topology evidence="1">Multi-pass membrane protein</topology>
    </subcellularLocation>
</comment>
<evidence type="ECO:0000256" key="1">
    <source>
        <dbReference type="ARBA" id="ARBA00004141"/>
    </source>
</evidence>
<dbReference type="Pfam" id="PF00474">
    <property type="entry name" value="SSF"/>
    <property type="match status" value="1"/>
</dbReference>
<dbReference type="GO" id="GO:0005643">
    <property type="term" value="C:nuclear pore"/>
    <property type="evidence" value="ECO:0007669"/>
    <property type="project" value="InterPro"/>
</dbReference>
<dbReference type="InterPro" id="IPR031155">
    <property type="entry name" value="DUR"/>
</dbReference>
<keyword evidence="4 8" id="KW-0812">Transmembrane</keyword>
<dbReference type="InterPro" id="IPR001734">
    <property type="entry name" value="Na/solute_symporter"/>
</dbReference>
<protein>
    <submittedName>
        <fullName evidence="9">GLE1-domain-containing protein</fullName>
    </submittedName>
</protein>
<dbReference type="InterPro" id="IPR038506">
    <property type="entry name" value="GLE1-like_sf"/>
</dbReference>
<proteinExistence type="inferred from homology"/>
<sequence length="833" mass="94918">MGTGAGLICKALELSPKFPTYPDPMTSDQISAGYVVPFMAQTLLGKNGCYAVMIMLISCFSSALSGELVAVSSVCAYDIYKVYVNPKATGKQLINVTHLSCVIFCFTLICFGIGLHYGNVGMGWIYEFMGVVISSCVLPCVLVLFWKDMNVYAATLSPIISTCLALMAWMASAKGLYSSVTVDTLFEDNPMLIGNLVCLLGPLIFIPIFQLIFGKQNFDFNIFVTDIKRDDDEEEILKAELDIVKSNKTEIIVNNDDDENSFQNSGDQLEKNRALEPITSVTSYAKDIPREELDLKKEKNMAKLKKLSKIANWASLFFALALCILWPMPMYGIKGYIWSKGFFTGWVIIIIIWMFISAFIVVLGPLWEGRKSIWFVLKGIYWDLTGQSQRLVQYQLDHPEELTVVQSEVDKRIITKKKNSSNGIVKKSLKTKQQNKTTKSYNHSLLLNQIEAKLITSLQLISITSENYANDLKKYSNAKQEYQKSLKTYNQKIQDEIQRGKEQKLKEETEKENKLKEENLKKEKEKEQKQAIILKQEAARQEKLKESAKFIYSFVRVQQEFQGNQTRINEIKKTIKEPVLQNTDLKKLLNKHKRLLNPKFGQLTNSRRQLMEISSKMIELVNQTKADSLAYSWILNFIAKSLVHQAELECRVKPEMAIPLAELTHVLTSQFPELIPQFLIPRLIKKCPLILGFMSNDKKEMGFKVKQGEESKAVYVERMDGILAYYGTLCKLSNKNNVFIHSIWKMITRWANMDLNMMDGDLVLGSLVTVLECCGNELFMKFGRQVEKLVAVFLQGDFEKTFASSVNWKRLSIAVEDRNSSGKFKSYPNLVND</sequence>
<comment type="similarity">
    <text evidence="2">Belongs to the sodium:solute symporter (SSF) (TC 2.A.21) family.</text>
</comment>
<evidence type="ECO:0000256" key="7">
    <source>
        <dbReference type="SAM" id="MobiDB-lite"/>
    </source>
</evidence>
<dbReference type="GO" id="GO:0015204">
    <property type="term" value="F:urea transmembrane transporter activity"/>
    <property type="evidence" value="ECO:0007669"/>
    <property type="project" value="InterPro"/>
</dbReference>
<evidence type="ECO:0000313" key="10">
    <source>
        <dbReference type="Proteomes" id="UP000092321"/>
    </source>
</evidence>
<dbReference type="Pfam" id="PF07817">
    <property type="entry name" value="GLE1"/>
    <property type="match status" value="1"/>
</dbReference>
<keyword evidence="6 8" id="KW-0472">Membrane</keyword>
<dbReference type="AlphaFoldDB" id="A0A1B7TIF6"/>
<feature type="transmembrane region" description="Helical" evidence="8">
    <location>
        <begin position="50"/>
        <end position="75"/>
    </location>
</feature>
<organism evidence="9 10">
    <name type="scientific">Hanseniaspora valbyensis NRRL Y-1626</name>
    <dbReference type="NCBI Taxonomy" id="766949"/>
    <lineage>
        <taxon>Eukaryota</taxon>
        <taxon>Fungi</taxon>
        <taxon>Dikarya</taxon>
        <taxon>Ascomycota</taxon>
        <taxon>Saccharomycotina</taxon>
        <taxon>Saccharomycetes</taxon>
        <taxon>Saccharomycodales</taxon>
        <taxon>Saccharomycodaceae</taxon>
        <taxon>Hanseniaspora</taxon>
    </lineage>
</organism>
<dbReference type="Gene3D" id="1.25.40.510">
    <property type="entry name" value="GLE1-like"/>
    <property type="match status" value="1"/>
</dbReference>
<dbReference type="GO" id="GO:0005886">
    <property type="term" value="C:plasma membrane"/>
    <property type="evidence" value="ECO:0007669"/>
    <property type="project" value="TreeGrafter"/>
</dbReference>
<evidence type="ECO:0000256" key="8">
    <source>
        <dbReference type="SAM" id="Phobius"/>
    </source>
</evidence>
<comment type="caution">
    <text evidence="9">The sequence shown here is derived from an EMBL/GenBank/DDBJ whole genome shotgun (WGS) entry which is preliminary data.</text>
</comment>
<evidence type="ECO:0000256" key="2">
    <source>
        <dbReference type="ARBA" id="ARBA00006434"/>
    </source>
</evidence>
<feature type="region of interest" description="Disordered" evidence="7">
    <location>
        <begin position="500"/>
        <end position="522"/>
    </location>
</feature>
<feature type="transmembrane region" description="Helical" evidence="8">
    <location>
        <begin position="96"/>
        <end position="118"/>
    </location>
</feature>
<evidence type="ECO:0000256" key="4">
    <source>
        <dbReference type="ARBA" id="ARBA00022692"/>
    </source>
</evidence>